<dbReference type="InterPro" id="IPR001005">
    <property type="entry name" value="SANT/Myb"/>
</dbReference>
<sequence>MRGAANRASARWRNDELDVFYQGLSEWGLNFEAIARMLPGKTRVNVRNKYHAELKKNRAKVDQALDQRQIPSLNGYADATGIAVQELAKPMDPQVEAFANRLAQGATTYQAVADTPDTAATAGASLSGASVPTVAAGALAATTGADEEEDEDVMKMSDDEGESAPTRAAAAPTIGILMVQSTRPAAAAAAAGETEDEGEEMKLDEDEDEAPMAMDEDDDEL</sequence>
<organism evidence="3 4">
    <name type="scientific">Allomyces macrogynus (strain ATCC 38327)</name>
    <name type="common">Allomyces javanicus var. macrogynus</name>
    <dbReference type="NCBI Taxonomy" id="578462"/>
    <lineage>
        <taxon>Eukaryota</taxon>
        <taxon>Fungi</taxon>
        <taxon>Fungi incertae sedis</taxon>
        <taxon>Blastocladiomycota</taxon>
        <taxon>Blastocladiomycetes</taxon>
        <taxon>Blastocladiales</taxon>
        <taxon>Blastocladiaceae</taxon>
        <taxon>Allomyces</taxon>
    </lineage>
</organism>
<feature type="region of interest" description="Disordered" evidence="1">
    <location>
        <begin position="142"/>
        <end position="168"/>
    </location>
</feature>
<dbReference type="GO" id="GO:0070898">
    <property type="term" value="P:RNA polymerase III preinitiation complex assembly"/>
    <property type="evidence" value="ECO:0007669"/>
    <property type="project" value="TreeGrafter"/>
</dbReference>
<proteinExistence type="predicted"/>
<evidence type="ECO:0000259" key="2">
    <source>
        <dbReference type="SMART" id="SM00717"/>
    </source>
</evidence>
<protein>
    <recommendedName>
        <fullName evidence="2">Myb-like domain-containing protein</fullName>
    </recommendedName>
</protein>
<dbReference type="AlphaFoldDB" id="A0A0L0TAK8"/>
<keyword evidence="4" id="KW-1185">Reference proteome</keyword>
<dbReference type="VEuPathDB" id="FungiDB:AMAG_16277"/>
<evidence type="ECO:0000313" key="4">
    <source>
        <dbReference type="Proteomes" id="UP000054350"/>
    </source>
</evidence>
<dbReference type="GO" id="GO:0000126">
    <property type="term" value="C:transcription factor TFIIIB complex"/>
    <property type="evidence" value="ECO:0007669"/>
    <property type="project" value="TreeGrafter"/>
</dbReference>
<dbReference type="STRING" id="578462.A0A0L0TAK8"/>
<evidence type="ECO:0000256" key="1">
    <source>
        <dbReference type="SAM" id="MobiDB-lite"/>
    </source>
</evidence>
<name>A0A0L0TAK8_ALLM3</name>
<dbReference type="SUPFAM" id="SSF46689">
    <property type="entry name" value="Homeodomain-like"/>
    <property type="match status" value="1"/>
</dbReference>
<dbReference type="GO" id="GO:0001156">
    <property type="term" value="F:TFIIIC-class transcription factor complex binding"/>
    <property type="evidence" value="ECO:0007669"/>
    <property type="project" value="TreeGrafter"/>
</dbReference>
<reference evidence="3 4" key="1">
    <citation type="submission" date="2009-11" db="EMBL/GenBank/DDBJ databases">
        <title>Annotation of Allomyces macrogynus ATCC 38327.</title>
        <authorList>
            <consortium name="The Broad Institute Genome Sequencing Platform"/>
            <person name="Russ C."/>
            <person name="Cuomo C."/>
            <person name="Burger G."/>
            <person name="Gray M.W."/>
            <person name="Holland P.W.H."/>
            <person name="King N."/>
            <person name="Lang F.B.F."/>
            <person name="Roger A.J."/>
            <person name="Ruiz-Trillo I."/>
            <person name="Young S.K."/>
            <person name="Zeng Q."/>
            <person name="Gargeya S."/>
            <person name="Fitzgerald M."/>
            <person name="Haas B."/>
            <person name="Abouelleil A."/>
            <person name="Alvarado L."/>
            <person name="Arachchi H.M."/>
            <person name="Berlin A."/>
            <person name="Chapman S.B."/>
            <person name="Gearin G."/>
            <person name="Goldberg J."/>
            <person name="Griggs A."/>
            <person name="Gujja S."/>
            <person name="Hansen M."/>
            <person name="Heiman D."/>
            <person name="Howarth C."/>
            <person name="Larimer J."/>
            <person name="Lui A."/>
            <person name="MacDonald P.J.P."/>
            <person name="McCowen C."/>
            <person name="Montmayeur A."/>
            <person name="Murphy C."/>
            <person name="Neiman D."/>
            <person name="Pearson M."/>
            <person name="Priest M."/>
            <person name="Roberts A."/>
            <person name="Saif S."/>
            <person name="Shea T."/>
            <person name="Sisk P."/>
            <person name="Stolte C."/>
            <person name="Sykes S."/>
            <person name="Wortman J."/>
            <person name="Nusbaum C."/>
            <person name="Birren B."/>
        </authorList>
    </citation>
    <scope>NUCLEOTIDE SEQUENCE [LARGE SCALE GENOMIC DNA]</scope>
    <source>
        <strain evidence="3 4">ATCC 38327</strain>
    </source>
</reference>
<dbReference type="InterPro" id="IPR009057">
    <property type="entry name" value="Homeodomain-like_sf"/>
</dbReference>
<dbReference type="Pfam" id="PF15963">
    <property type="entry name" value="Myb_DNA-bind_7"/>
    <property type="match status" value="1"/>
</dbReference>
<dbReference type="SMART" id="SM00717">
    <property type="entry name" value="SANT"/>
    <property type="match status" value="1"/>
</dbReference>
<dbReference type="CDD" id="cd00167">
    <property type="entry name" value="SANT"/>
    <property type="match status" value="1"/>
</dbReference>
<dbReference type="PANTHER" id="PTHR22929:SF0">
    <property type="entry name" value="TRANSCRIPTION FACTOR TFIIIB COMPONENT B'' HOMOLOG"/>
    <property type="match status" value="1"/>
</dbReference>
<dbReference type="InterPro" id="IPR039467">
    <property type="entry name" value="TFIIIB_B''_Myb"/>
</dbReference>
<dbReference type="OrthoDB" id="272624at2759"/>
<evidence type="ECO:0000313" key="3">
    <source>
        <dbReference type="EMBL" id="KNE71848.1"/>
    </source>
</evidence>
<feature type="region of interest" description="Disordered" evidence="1">
    <location>
        <begin position="183"/>
        <end position="221"/>
    </location>
</feature>
<dbReference type="Proteomes" id="UP000054350">
    <property type="component" value="Unassembled WGS sequence"/>
</dbReference>
<gene>
    <name evidence="3" type="ORF">AMAG_16277</name>
</gene>
<accession>A0A0L0TAK8</accession>
<dbReference type="PANTHER" id="PTHR22929">
    <property type="entry name" value="RNA POLYMERASE III TRANSCRIPTION INITIATION FACTOR B"/>
    <property type="match status" value="1"/>
</dbReference>
<feature type="domain" description="Myb-like" evidence="2">
    <location>
        <begin position="8"/>
        <end position="56"/>
    </location>
</feature>
<dbReference type="EMBL" id="GG745375">
    <property type="protein sequence ID" value="KNE71848.1"/>
    <property type="molecule type" value="Genomic_DNA"/>
</dbReference>
<feature type="compositionally biased region" description="Acidic residues" evidence="1">
    <location>
        <begin position="193"/>
        <end position="221"/>
    </location>
</feature>
<dbReference type="Gene3D" id="1.20.58.1880">
    <property type="match status" value="1"/>
</dbReference>
<reference evidence="4" key="2">
    <citation type="submission" date="2009-11" db="EMBL/GenBank/DDBJ databases">
        <title>The Genome Sequence of Allomyces macrogynus strain ATCC 38327.</title>
        <authorList>
            <consortium name="The Broad Institute Genome Sequencing Platform"/>
            <person name="Russ C."/>
            <person name="Cuomo C."/>
            <person name="Shea T."/>
            <person name="Young S.K."/>
            <person name="Zeng Q."/>
            <person name="Koehrsen M."/>
            <person name="Haas B."/>
            <person name="Borodovsky M."/>
            <person name="Guigo R."/>
            <person name="Alvarado L."/>
            <person name="Berlin A."/>
            <person name="Borenstein D."/>
            <person name="Chen Z."/>
            <person name="Engels R."/>
            <person name="Freedman E."/>
            <person name="Gellesch M."/>
            <person name="Goldberg J."/>
            <person name="Griggs A."/>
            <person name="Gujja S."/>
            <person name="Heiman D."/>
            <person name="Hepburn T."/>
            <person name="Howarth C."/>
            <person name="Jen D."/>
            <person name="Larson L."/>
            <person name="Lewis B."/>
            <person name="Mehta T."/>
            <person name="Park D."/>
            <person name="Pearson M."/>
            <person name="Roberts A."/>
            <person name="Saif S."/>
            <person name="Shenoy N."/>
            <person name="Sisk P."/>
            <person name="Stolte C."/>
            <person name="Sykes S."/>
            <person name="Walk T."/>
            <person name="White J."/>
            <person name="Yandava C."/>
            <person name="Burger G."/>
            <person name="Gray M.W."/>
            <person name="Holland P.W.H."/>
            <person name="King N."/>
            <person name="Lang F.B.F."/>
            <person name="Roger A.J."/>
            <person name="Ruiz-Trillo I."/>
            <person name="Lander E."/>
            <person name="Nusbaum C."/>
        </authorList>
    </citation>
    <scope>NUCLEOTIDE SEQUENCE [LARGE SCALE GENOMIC DNA]</scope>
    <source>
        <strain evidence="4">ATCC 38327</strain>
    </source>
</reference>